<feature type="transmembrane region" description="Helical" evidence="6">
    <location>
        <begin position="80"/>
        <end position="103"/>
    </location>
</feature>
<feature type="transmembrane region" description="Helical" evidence="6">
    <location>
        <begin position="312"/>
        <end position="337"/>
    </location>
</feature>
<organism evidence="8 9">
    <name type="scientific">Hondaea fermentalgiana</name>
    <dbReference type="NCBI Taxonomy" id="2315210"/>
    <lineage>
        <taxon>Eukaryota</taxon>
        <taxon>Sar</taxon>
        <taxon>Stramenopiles</taxon>
        <taxon>Bigyra</taxon>
        <taxon>Labyrinthulomycetes</taxon>
        <taxon>Thraustochytrida</taxon>
        <taxon>Thraustochytriidae</taxon>
        <taxon>Hondaea</taxon>
    </lineage>
</organism>
<evidence type="ECO:0000256" key="3">
    <source>
        <dbReference type="ARBA" id="ARBA00022989"/>
    </source>
</evidence>
<feature type="transmembrane region" description="Helical" evidence="6">
    <location>
        <begin position="157"/>
        <end position="179"/>
    </location>
</feature>
<feature type="region of interest" description="Disordered" evidence="5">
    <location>
        <begin position="1"/>
        <end position="44"/>
    </location>
</feature>
<gene>
    <name evidence="8" type="ORF">FCC1311_010032</name>
</gene>
<dbReference type="AlphaFoldDB" id="A0A2R5G2L9"/>
<reference evidence="8 9" key="1">
    <citation type="submission" date="2017-12" db="EMBL/GenBank/DDBJ databases">
        <title>Sequencing, de novo assembly and annotation of complete genome of a new Thraustochytrid species, strain FCC1311.</title>
        <authorList>
            <person name="Sedici K."/>
            <person name="Godart F."/>
            <person name="Aiese Cigliano R."/>
            <person name="Sanseverino W."/>
            <person name="Barakat M."/>
            <person name="Ortet P."/>
            <person name="Marechal E."/>
            <person name="Cagnac O."/>
            <person name="Amato A."/>
        </authorList>
    </citation>
    <scope>NUCLEOTIDE SEQUENCE [LARGE SCALE GENOMIC DNA]</scope>
</reference>
<evidence type="ECO:0000256" key="1">
    <source>
        <dbReference type="ARBA" id="ARBA00004141"/>
    </source>
</evidence>
<feature type="transmembrane region" description="Helical" evidence="6">
    <location>
        <begin position="134"/>
        <end position="151"/>
    </location>
</feature>
<feature type="transmembrane region" description="Helical" evidence="6">
    <location>
        <begin position="191"/>
        <end position="213"/>
    </location>
</feature>
<feature type="domain" description="Amino acid transporter transmembrane" evidence="7">
    <location>
        <begin position="52"/>
        <end position="444"/>
    </location>
</feature>
<keyword evidence="9" id="KW-1185">Reference proteome</keyword>
<dbReference type="Pfam" id="PF01490">
    <property type="entry name" value="Aa_trans"/>
    <property type="match status" value="1"/>
</dbReference>
<dbReference type="PANTHER" id="PTHR22950">
    <property type="entry name" value="AMINO ACID TRANSPORTER"/>
    <property type="match status" value="1"/>
</dbReference>
<comment type="caution">
    <text evidence="8">The sequence shown here is derived from an EMBL/GenBank/DDBJ whole genome shotgun (WGS) entry which is preliminary data.</text>
</comment>
<dbReference type="Proteomes" id="UP000241890">
    <property type="component" value="Unassembled WGS sequence"/>
</dbReference>
<feature type="transmembrane region" description="Helical" evidence="6">
    <location>
        <begin position="384"/>
        <end position="407"/>
    </location>
</feature>
<protein>
    <submittedName>
        <fullName evidence="8">N amino acid transport system protein</fullName>
    </submittedName>
</protein>
<feature type="transmembrane region" description="Helical" evidence="6">
    <location>
        <begin position="358"/>
        <end position="378"/>
    </location>
</feature>
<sequence length="470" mass="51421">MLESLESGTRNSGVNVGPSKGSDSKGSNSGPAEDFSSSSDGSSSDVGIVGHLSWKTVGMIEIGEIVGVGVLTMGLAFEELGYVLAIVLIGILGPVNIYMGILLSRSYQVFPSSVSYATLADLCMWPWAGYVLKFVTYIYFVFVASSYFLALSQTLEIAFWGVELCQPLWSIIAFCALIGPIQVQSFSGAQIVFWINFGLIVVAILLVLIYMFINMKDSDGRDSVYAGTPPSISWLTFFGALSKITFAYLGCFVFLEIIAEMKTPSDFPKSFRISAPVQIGLYIIVGIISYTYSGENASDSIIKLVDPETYGGLLSAAAACLCLHLMVSYFIISLTWHKQVHQYVSPSTYGKTNLKSRLIWFCISFLTLIFAYVISNGVTFFDSLVSLLGSLFGPILGFHAPIIFFFLARRKEGRPISWLEKTICAIIFIYATVLLTAGTAANIITLRDDFSDSDTQPFTCTRSSYLDSYN</sequence>
<dbReference type="GO" id="GO:0016020">
    <property type="term" value="C:membrane"/>
    <property type="evidence" value="ECO:0007669"/>
    <property type="project" value="UniProtKB-SubCell"/>
</dbReference>
<evidence type="ECO:0000256" key="6">
    <source>
        <dbReference type="SAM" id="Phobius"/>
    </source>
</evidence>
<evidence type="ECO:0000313" key="8">
    <source>
        <dbReference type="EMBL" id="GBG24785.1"/>
    </source>
</evidence>
<evidence type="ECO:0000256" key="2">
    <source>
        <dbReference type="ARBA" id="ARBA00022692"/>
    </source>
</evidence>
<feature type="compositionally biased region" description="Low complexity" evidence="5">
    <location>
        <begin position="17"/>
        <end position="44"/>
    </location>
</feature>
<keyword evidence="3 6" id="KW-1133">Transmembrane helix</keyword>
<feature type="compositionally biased region" description="Polar residues" evidence="5">
    <location>
        <begin position="1"/>
        <end position="14"/>
    </location>
</feature>
<name>A0A2R5G2L9_9STRA</name>
<dbReference type="OrthoDB" id="40134at2759"/>
<evidence type="ECO:0000256" key="5">
    <source>
        <dbReference type="SAM" id="MobiDB-lite"/>
    </source>
</evidence>
<evidence type="ECO:0000259" key="7">
    <source>
        <dbReference type="Pfam" id="PF01490"/>
    </source>
</evidence>
<feature type="transmembrane region" description="Helical" evidence="6">
    <location>
        <begin position="271"/>
        <end position="292"/>
    </location>
</feature>
<accession>A0A2R5G2L9</accession>
<comment type="subcellular location">
    <subcellularLocation>
        <location evidence="1">Membrane</location>
        <topology evidence="1">Multi-pass membrane protein</topology>
    </subcellularLocation>
</comment>
<keyword evidence="4 6" id="KW-0472">Membrane</keyword>
<keyword evidence="2 6" id="KW-0812">Transmembrane</keyword>
<proteinExistence type="predicted"/>
<evidence type="ECO:0000256" key="4">
    <source>
        <dbReference type="ARBA" id="ARBA00023136"/>
    </source>
</evidence>
<dbReference type="InterPro" id="IPR013057">
    <property type="entry name" value="AA_transpt_TM"/>
</dbReference>
<dbReference type="PANTHER" id="PTHR22950:SF461">
    <property type="entry name" value="AMINO ACID TRANSPORTER TRANSMEMBRANE DOMAIN-CONTAINING PROTEIN"/>
    <property type="match status" value="1"/>
</dbReference>
<dbReference type="EMBL" id="BEYU01000008">
    <property type="protein sequence ID" value="GBG24785.1"/>
    <property type="molecule type" value="Genomic_DNA"/>
</dbReference>
<evidence type="ECO:0000313" key="9">
    <source>
        <dbReference type="Proteomes" id="UP000241890"/>
    </source>
</evidence>
<feature type="transmembrane region" description="Helical" evidence="6">
    <location>
        <begin position="419"/>
        <end position="444"/>
    </location>
</feature>
<feature type="transmembrane region" description="Helical" evidence="6">
    <location>
        <begin position="233"/>
        <end position="259"/>
    </location>
</feature>
<dbReference type="GO" id="GO:0015179">
    <property type="term" value="F:L-amino acid transmembrane transporter activity"/>
    <property type="evidence" value="ECO:0007669"/>
    <property type="project" value="TreeGrafter"/>
</dbReference>
<dbReference type="InParanoid" id="A0A2R5G2L9"/>